<organism evidence="2 3">
    <name type="scientific">Colletotrichum spinosum</name>
    <dbReference type="NCBI Taxonomy" id="1347390"/>
    <lineage>
        <taxon>Eukaryota</taxon>
        <taxon>Fungi</taxon>
        <taxon>Dikarya</taxon>
        <taxon>Ascomycota</taxon>
        <taxon>Pezizomycotina</taxon>
        <taxon>Sordariomycetes</taxon>
        <taxon>Hypocreomycetidae</taxon>
        <taxon>Glomerellales</taxon>
        <taxon>Glomerellaceae</taxon>
        <taxon>Colletotrichum</taxon>
        <taxon>Colletotrichum orbiculare species complex</taxon>
    </lineage>
</organism>
<dbReference type="AlphaFoldDB" id="A0A4R8Q0G2"/>
<dbReference type="PANTHER" id="PTHR24148:SF73">
    <property type="entry name" value="HET DOMAIN PROTEIN (AFU_ORTHOLOGUE AFUA_8G01020)"/>
    <property type="match status" value="1"/>
</dbReference>
<feature type="domain" description="Heterokaryon incompatibility" evidence="1">
    <location>
        <begin position="125"/>
        <end position="274"/>
    </location>
</feature>
<keyword evidence="3" id="KW-1185">Reference proteome</keyword>
<evidence type="ECO:0000313" key="2">
    <source>
        <dbReference type="EMBL" id="TDZ31378.1"/>
    </source>
</evidence>
<comment type="caution">
    <text evidence="2">The sequence shown here is derived from an EMBL/GenBank/DDBJ whole genome shotgun (WGS) entry which is preliminary data.</text>
</comment>
<name>A0A4R8Q0G2_9PEZI</name>
<dbReference type="InterPro" id="IPR052895">
    <property type="entry name" value="HetReg/Transcr_Mod"/>
</dbReference>
<protein>
    <submittedName>
        <fullName evidence="2">Heterokaryon incompatibility protein 6, OR allele</fullName>
    </submittedName>
</protein>
<dbReference type="PANTHER" id="PTHR24148">
    <property type="entry name" value="ANKYRIN REPEAT DOMAIN-CONTAINING PROTEIN 39 HOMOLOG-RELATED"/>
    <property type="match status" value="1"/>
</dbReference>
<gene>
    <name evidence="2" type="ORF">C8035_v005919</name>
</gene>
<sequence>MASQTPTQAADFPYQPLDESRNEIRVLTLQALELPPLAKLRDEPPEWHGLVHCTLQHVSLDAHLPYYRDFESRARIRPLSRRNSDEGWRRFSNERYRSFSPERAHSPAERPRSHRRYHRFAWGDYGALSYAWGDQSKKVPIIMDGQVVLVGPNLEAALRVLSSDQDYIEGLKIWADAICINQKDVVERNRQVRRMRMIYGKALIVSIWLGSVPEDSVADVAVLHECVVKCTDANAASDVLETALADPDKKDVIRNAVDVVVGAQYWTRVWVIQEKCLGPFNPSILFGNFRMGLVPLKNFLQRATNIRGAVRAREKVWRVLKLVELVEANQERVRRGRAQTPEERRKDEDDLGLLLMVGRLAGSLDVRDRLYGLMGMIPEYVTKHVEPDYAKDVGEVFCDFARALVTGFESFDIVLTGTSDSTLDVPSWVPDLTSEWDPYLWGTGCDASWGQEAEFTLEQEGKVLVTRGFQIDVIDGTGPHLGWGSGGLGVLADAVQPERKEKPEDPKTAIIRTLHRDATYDCGTGTTILDIPWLESVSPDDPVVVSLKDRGWGPVLNHANLNDLNLFRKQVNNHWKPWGKQFKSFFPRVEDVGECKDPRAFTASLDKHVGVVYPVFTTERGLFGTATLRSLQKGDSVFVILGCSAPIIMRRKPQGWQVVGQCFVEGQMRGEAKEKLDDGSCRLEEVHII</sequence>
<reference evidence="2 3" key="1">
    <citation type="submission" date="2018-11" db="EMBL/GenBank/DDBJ databases">
        <title>Genome sequence and assembly of Colletotrichum spinosum.</title>
        <authorList>
            <person name="Gan P."/>
            <person name="Shirasu K."/>
        </authorList>
    </citation>
    <scope>NUCLEOTIDE SEQUENCE [LARGE SCALE GENOMIC DNA]</scope>
    <source>
        <strain evidence="2 3">CBS 515.97</strain>
    </source>
</reference>
<accession>A0A4R8Q0G2</accession>
<dbReference type="Proteomes" id="UP000295083">
    <property type="component" value="Unassembled WGS sequence"/>
</dbReference>
<dbReference type="Pfam" id="PF06985">
    <property type="entry name" value="HET"/>
    <property type="match status" value="1"/>
</dbReference>
<proteinExistence type="predicted"/>
<evidence type="ECO:0000259" key="1">
    <source>
        <dbReference type="Pfam" id="PF06985"/>
    </source>
</evidence>
<evidence type="ECO:0000313" key="3">
    <source>
        <dbReference type="Proteomes" id="UP000295083"/>
    </source>
</evidence>
<dbReference type="EMBL" id="QAPG01000105">
    <property type="protein sequence ID" value="TDZ31378.1"/>
    <property type="molecule type" value="Genomic_DNA"/>
</dbReference>
<dbReference type="InterPro" id="IPR010730">
    <property type="entry name" value="HET"/>
</dbReference>